<protein>
    <recommendedName>
        <fullName evidence="4">Protein-serine/threonine phosphatase</fullName>
    </recommendedName>
</protein>
<accession>A0ABN9R8S8</accession>
<name>A0ABN9R8S8_9DINO</name>
<evidence type="ECO:0000313" key="2">
    <source>
        <dbReference type="EMBL" id="CAK0815294.1"/>
    </source>
</evidence>
<proteinExistence type="predicted"/>
<feature type="region of interest" description="Disordered" evidence="1">
    <location>
        <begin position="1"/>
        <end position="51"/>
    </location>
</feature>
<sequence>MAGLSLPGLRTPRGGRSPRGQPQDTAAGGGGGAARPSPRGPAAGGGDRRQQLQPWQPCAVLLDYDDTLLPTEALLADCDEVPLLDKLTPEFRHALNEVDLAVQALLLHAVALCTQWGHRAHPS</sequence>
<gene>
    <name evidence="2" type="ORF">PCOR1329_LOCUS18636</name>
</gene>
<reference evidence="2" key="1">
    <citation type="submission" date="2023-10" db="EMBL/GenBank/DDBJ databases">
        <authorList>
            <person name="Chen Y."/>
            <person name="Shah S."/>
            <person name="Dougan E. K."/>
            <person name="Thang M."/>
            <person name="Chan C."/>
        </authorList>
    </citation>
    <scope>NUCLEOTIDE SEQUENCE [LARGE SCALE GENOMIC DNA]</scope>
</reference>
<keyword evidence="3" id="KW-1185">Reference proteome</keyword>
<evidence type="ECO:0000256" key="1">
    <source>
        <dbReference type="SAM" id="MobiDB-lite"/>
    </source>
</evidence>
<comment type="caution">
    <text evidence="2">The sequence shown here is derived from an EMBL/GenBank/DDBJ whole genome shotgun (WGS) entry which is preliminary data.</text>
</comment>
<dbReference type="Proteomes" id="UP001189429">
    <property type="component" value="Unassembled WGS sequence"/>
</dbReference>
<dbReference type="EMBL" id="CAUYUJ010005881">
    <property type="protein sequence ID" value="CAK0815294.1"/>
    <property type="molecule type" value="Genomic_DNA"/>
</dbReference>
<evidence type="ECO:0000313" key="3">
    <source>
        <dbReference type="Proteomes" id="UP001189429"/>
    </source>
</evidence>
<evidence type="ECO:0008006" key="4">
    <source>
        <dbReference type="Google" id="ProtNLM"/>
    </source>
</evidence>
<organism evidence="2 3">
    <name type="scientific">Prorocentrum cordatum</name>
    <dbReference type="NCBI Taxonomy" id="2364126"/>
    <lineage>
        <taxon>Eukaryota</taxon>
        <taxon>Sar</taxon>
        <taxon>Alveolata</taxon>
        <taxon>Dinophyceae</taxon>
        <taxon>Prorocentrales</taxon>
        <taxon>Prorocentraceae</taxon>
        <taxon>Prorocentrum</taxon>
    </lineage>
</organism>